<evidence type="ECO:0000313" key="3">
    <source>
        <dbReference type="Proteomes" id="UP000236413"/>
    </source>
</evidence>
<protein>
    <recommendedName>
        <fullName evidence="4">Lipoprotein</fullName>
    </recommendedName>
</protein>
<proteinExistence type="predicted"/>
<evidence type="ECO:0000256" key="1">
    <source>
        <dbReference type="SAM" id="MobiDB-lite"/>
    </source>
</evidence>
<feature type="compositionally biased region" description="Basic and acidic residues" evidence="1">
    <location>
        <begin position="29"/>
        <end position="45"/>
    </location>
</feature>
<organism evidence="2 3">
    <name type="scientific">Chryseobacterium viscerum</name>
    <dbReference type="NCBI Taxonomy" id="1037377"/>
    <lineage>
        <taxon>Bacteria</taxon>
        <taxon>Pseudomonadati</taxon>
        <taxon>Bacteroidota</taxon>
        <taxon>Flavobacteriia</taxon>
        <taxon>Flavobacteriales</taxon>
        <taxon>Weeksellaceae</taxon>
        <taxon>Chryseobacterium group</taxon>
        <taxon>Chryseobacterium</taxon>
    </lineage>
</organism>
<reference evidence="2 3" key="1">
    <citation type="submission" date="2018-04" db="EMBL/GenBank/DDBJ databases">
        <title>Chryseobacterium oncorhynchi 701B-08T from rainbow trout, and Chryseobacterium viscerum 687B-08T from diseased fish.</title>
        <authorList>
            <person name="Jeong J.-J."/>
            <person name="Lee Y.J."/>
            <person name="Pathiraja D."/>
            <person name="Park B."/>
            <person name="Choi I.-G."/>
            <person name="Kim K.D."/>
        </authorList>
    </citation>
    <scope>NUCLEOTIDE SEQUENCE [LARGE SCALE GENOMIC DNA]</scope>
    <source>
        <strain evidence="2 3">687B-08</strain>
    </source>
</reference>
<accession>A0A316WBS1</accession>
<dbReference type="EMBL" id="PPEG02000011">
    <property type="protein sequence ID" value="PWN58449.1"/>
    <property type="molecule type" value="Genomic_DNA"/>
</dbReference>
<dbReference type="RefSeq" id="WP_103231683.1">
    <property type="nucleotide sequence ID" value="NZ_PPEG02000011.1"/>
</dbReference>
<gene>
    <name evidence="2" type="ORF">C1634_023135</name>
</gene>
<name>A0A316WBS1_9FLAO</name>
<dbReference type="Proteomes" id="UP000236413">
    <property type="component" value="Unassembled WGS sequence"/>
</dbReference>
<comment type="caution">
    <text evidence="2">The sequence shown here is derived from an EMBL/GenBank/DDBJ whole genome shotgun (WGS) entry which is preliminary data.</text>
</comment>
<feature type="region of interest" description="Disordered" evidence="1">
    <location>
        <begin position="25"/>
        <end position="84"/>
    </location>
</feature>
<evidence type="ECO:0008006" key="4">
    <source>
        <dbReference type="Google" id="ProtNLM"/>
    </source>
</evidence>
<dbReference type="AlphaFoldDB" id="A0A316WBS1"/>
<dbReference type="PROSITE" id="PS51257">
    <property type="entry name" value="PROKAR_LIPOPROTEIN"/>
    <property type="match status" value="1"/>
</dbReference>
<sequence>MKKYISFLSLIAAIALQSCDRSDLVSSSENEHLTKKEITVERSYGRSENIPEAESSSNNKIETGEDEKPRKDKSHWRVQNDTVR</sequence>
<evidence type="ECO:0000313" key="2">
    <source>
        <dbReference type="EMBL" id="PWN58449.1"/>
    </source>
</evidence>